<name>A0A5U7LU23_SALER</name>
<reference evidence="1" key="1">
    <citation type="submission" date="2018-07" db="EMBL/GenBank/DDBJ databases">
        <authorList>
            <consortium name="PulseNet: The National Subtyping Network for Foodborne Disease Surveillance"/>
            <person name="Tarr C.L."/>
            <person name="Trees E."/>
            <person name="Katz L.S."/>
            <person name="Carleton-Romer H.A."/>
            <person name="Stroika S."/>
            <person name="Kucerova Z."/>
            <person name="Roache K.F."/>
            <person name="Sabol A.L."/>
            <person name="Besser J."/>
            <person name="Gerner-Smidt P."/>
        </authorList>
    </citation>
    <scope>NUCLEOTIDE SEQUENCE</scope>
    <source>
        <strain evidence="1">PNUSAS006765</strain>
    </source>
</reference>
<dbReference type="AlphaFoldDB" id="A0A5U7LU23"/>
<evidence type="ECO:0000313" key="1">
    <source>
        <dbReference type="EMBL" id="EBR4142348.1"/>
    </source>
</evidence>
<accession>A0A5U7LU23</accession>
<sequence>MLLGYHSDHPGTGGGTLYASSDTSLADDGVRVFVTSDGTRLVRETNGELYSSWAGAIGDWNGTTGTDNKAAIERLISASGASYRWVIDANNVGVSSIVIDNKDNWDGHVNGSLINISPKPAPGAVDRKDQDGGVLPTFKITNSDGWKLTGSFVDNRYREAFYVEHCNNFDLSCDTLEAGLMTI</sequence>
<organism evidence="1">
    <name type="scientific">Salmonella enterica</name>
    <name type="common">Salmonella choleraesuis</name>
    <dbReference type="NCBI Taxonomy" id="28901"/>
    <lineage>
        <taxon>Bacteria</taxon>
        <taxon>Pseudomonadati</taxon>
        <taxon>Pseudomonadota</taxon>
        <taxon>Gammaproteobacteria</taxon>
        <taxon>Enterobacterales</taxon>
        <taxon>Enterobacteriaceae</taxon>
        <taxon>Salmonella</taxon>
    </lineage>
</organism>
<gene>
    <name evidence="1" type="ORF">BVJ40_13555</name>
</gene>
<dbReference type="EMBL" id="AAGSEK010000023">
    <property type="protein sequence ID" value="EBR4142348.1"/>
    <property type="molecule type" value="Genomic_DNA"/>
</dbReference>
<protein>
    <submittedName>
        <fullName evidence="1">Uncharacterized protein</fullName>
    </submittedName>
</protein>
<proteinExistence type="predicted"/>
<comment type="caution">
    <text evidence="1">The sequence shown here is derived from an EMBL/GenBank/DDBJ whole genome shotgun (WGS) entry which is preliminary data.</text>
</comment>